<gene>
    <name evidence="1" type="ORF">CGE01nite_25580</name>
</gene>
<dbReference type="GO" id="GO:0044780">
    <property type="term" value="P:bacterial-type flagellum assembly"/>
    <property type="evidence" value="ECO:0007669"/>
    <property type="project" value="InterPro"/>
</dbReference>
<dbReference type="Pfam" id="PF02623">
    <property type="entry name" value="FliW"/>
    <property type="match status" value="1"/>
</dbReference>
<accession>A0A4Y3KMV6</accession>
<dbReference type="Gene3D" id="2.30.290.10">
    <property type="entry name" value="BH3618-like"/>
    <property type="match status" value="1"/>
</dbReference>
<dbReference type="Proteomes" id="UP000320461">
    <property type="component" value="Unassembled WGS sequence"/>
</dbReference>
<proteinExistence type="predicted"/>
<dbReference type="OrthoDB" id="3268119at2"/>
<protein>
    <recommendedName>
        <fullName evidence="3">Flagellar assembly protein FliW</fullName>
    </recommendedName>
</protein>
<reference evidence="1 2" key="1">
    <citation type="submission" date="2019-06" db="EMBL/GenBank/DDBJ databases">
        <title>Whole genome shotgun sequence of Cellulomonas gelida NBRC 3748.</title>
        <authorList>
            <person name="Hosoyama A."/>
            <person name="Uohara A."/>
            <person name="Ohji S."/>
            <person name="Ichikawa N."/>
        </authorList>
    </citation>
    <scope>NUCLEOTIDE SEQUENCE [LARGE SCALE GENOMIC DNA]</scope>
    <source>
        <strain evidence="1 2">NBRC 3748</strain>
    </source>
</reference>
<dbReference type="InterPro" id="IPR024046">
    <property type="entry name" value="Flagellar_assmbl_FliW_dom_sf"/>
</dbReference>
<evidence type="ECO:0008006" key="3">
    <source>
        <dbReference type="Google" id="ProtNLM"/>
    </source>
</evidence>
<keyword evidence="2" id="KW-1185">Reference proteome</keyword>
<dbReference type="RefSeq" id="WP_048341697.1">
    <property type="nucleotide sequence ID" value="NZ_BJLQ01000031.1"/>
</dbReference>
<name>A0A4Y3KMV6_9CELL</name>
<sequence length="127" mass="13089">MSAPATVQVGGATLPTTLRVADELPGLPGRSSYVLEPVADAAGLFTLRSLDGPPTRLYVVDPDAYLPGYEPELPGSGERRALVVVHPPTDDEPATANLLAPIVVDVATGAAAQLVLDGDWPLRAPLG</sequence>
<evidence type="ECO:0000313" key="2">
    <source>
        <dbReference type="Proteomes" id="UP000320461"/>
    </source>
</evidence>
<dbReference type="SUPFAM" id="SSF141457">
    <property type="entry name" value="BH3618-like"/>
    <property type="match status" value="1"/>
</dbReference>
<dbReference type="AlphaFoldDB" id="A0A4Y3KMV6"/>
<evidence type="ECO:0000313" key="1">
    <source>
        <dbReference type="EMBL" id="GEA85307.1"/>
    </source>
</evidence>
<comment type="caution">
    <text evidence="1">The sequence shown here is derived from an EMBL/GenBank/DDBJ whole genome shotgun (WGS) entry which is preliminary data.</text>
</comment>
<organism evidence="1 2">
    <name type="scientific">Cellulomonas gelida</name>
    <dbReference type="NCBI Taxonomy" id="1712"/>
    <lineage>
        <taxon>Bacteria</taxon>
        <taxon>Bacillati</taxon>
        <taxon>Actinomycetota</taxon>
        <taxon>Actinomycetes</taxon>
        <taxon>Micrococcales</taxon>
        <taxon>Cellulomonadaceae</taxon>
        <taxon>Cellulomonas</taxon>
    </lineage>
</organism>
<dbReference type="InterPro" id="IPR003775">
    <property type="entry name" value="Flagellar_assembly_factor_FliW"/>
</dbReference>
<dbReference type="EMBL" id="BJLQ01000031">
    <property type="protein sequence ID" value="GEA85307.1"/>
    <property type="molecule type" value="Genomic_DNA"/>
</dbReference>